<evidence type="ECO:0000313" key="1">
    <source>
        <dbReference type="EMBL" id="MED6163750.1"/>
    </source>
</evidence>
<gene>
    <name evidence="1" type="ORF">PIB30_083054</name>
</gene>
<name>A0ABU6UTB9_9FABA</name>
<dbReference type="EMBL" id="JASCZI010122128">
    <property type="protein sequence ID" value="MED6163750.1"/>
    <property type="molecule type" value="Genomic_DNA"/>
</dbReference>
<accession>A0ABU6UTB9</accession>
<proteinExistence type="predicted"/>
<sequence>MKDDVRDGMVGVWYGRQWPLNQTVAGERLGGIYKGFKGQGASIIRDDLLMVVVWALRLRSRR</sequence>
<organism evidence="1 2">
    <name type="scientific">Stylosanthes scabra</name>
    <dbReference type="NCBI Taxonomy" id="79078"/>
    <lineage>
        <taxon>Eukaryota</taxon>
        <taxon>Viridiplantae</taxon>
        <taxon>Streptophyta</taxon>
        <taxon>Embryophyta</taxon>
        <taxon>Tracheophyta</taxon>
        <taxon>Spermatophyta</taxon>
        <taxon>Magnoliopsida</taxon>
        <taxon>eudicotyledons</taxon>
        <taxon>Gunneridae</taxon>
        <taxon>Pentapetalae</taxon>
        <taxon>rosids</taxon>
        <taxon>fabids</taxon>
        <taxon>Fabales</taxon>
        <taxon>Fabaceae</taxon>
        <taxon>Papilionoideae</taxon>
        <taxon>50 kb inversion clade</taxon>
        <taxon>dalbergioids sensu lato</taxon>
        <taxon>Dalbergieae</taxon>
        <taxon>Pterocarpus clade</taxon>
        <taxon>Stylosanthes</taxon>
    </lineage>
</organism>
<protein>
    <submittedName>
        <fullName evidence="1">Uncharacterized protein</fullName>
    </submittedName>
</protein>
<reference evidence="1 2" key="1">
    <citation type="journal article" date="2023" name="Plants (Basel)">
        <title>Bridging the Gap: Combining Genomics and Transcriptomics Approaches to Understand Stylosanthes scabra, an Orphan Legume from the Brazilian Caatinga.</title>
        <authorList>
            <person name="Ferreira-Neto J.R.C."/>
            <person name="da Silva M.D."/>
            <person name="Binneck E."/>
            <person name="de Melo N.F."/>
            <person name="da Silva R.H."/>
            <person name="de Melo A.L.T.M."/>
            <person name="Pandolfi V."/>
            <person name="Bustamante F.O."/>
            <person name="Brasileiro-Vidal A.C."/>
            <person name="Benko-Iseppon A.M."/>
        </authorList>
    </citation>
    <scope>NUCLEOTIDE SEQUENCE [LARGE SCALE GENOMIC DNA]</scope>
    <source>
        <tissue evidence="1">Leaves</tissue>
    </source>
</reference>
<evidence type="ECO:0000313" key="2">
    <source>
        <dbReference type="Proteomes" id="UP001341840"/>
    </source>
</evidence>
<keyword evidence="2" id="KW-1185">Reference proteome</keyword>
<comment type="caution">
    <text evidence="1">The sequence shown here is derived from an EMBL/GenBank/DDBJ whole genome shotgun (WGS) entry which is preliminary data.</text>
</comment>
<dbReference type="Proteomes" id="UP001341840">
    <property type="component" value="Unassembled WGS sequence"/>
</dbReference>
<feature type="non-terminal residue" evidence="1">
    <location>
        <position position="62"/>
    </location>
</feature>